<name>A0A815F7D1_ADIRI</name>
<gene>
    <name evidence="8" type="ORF">EDS130_LOCUS31673</name>
    <name evidence="7" type="ORF">XAT740_LOCUS25796</name>
</gene>
<dbReference type="InterPro" id="IPR007074">
    <property type="entry name" value="LicD/FKTN/FKRP_NTP_transf"/>
</dbReference>
<evidence type="ECO:0000259" key="6">
    <source>
        <dbReference type="Pfam" id="PF04991"/>
    </source>
</evidence>
<dbReference type="OrthoDB" id="444255at2759"/>
<evidence type="ECO:0000313" key="9">
    <source>
        <dbReference type="Proteomes" id="UP000663828"/>
    </source>
</evidence>
<feature type="domain" description="LicD/FKTN/FKRP nucleotidyltransferase" evidence="6">
    <location>
        <begin position="253"/>
        <end position="288"/>
    </location>
</feature>
<dbReference type="GO" id="GO:0009100">
    <property type="term" value="P:glycoprotein metabolic process"/>
    <property type="evidence" value="ECO:0007669"/>
    <property type="project" value="UniProtKB-ARBA"/>
</dbReference>
<proteinExistence type="predicted"/>
<reference evidence="8" key="1">
    <citation type="submission" date="2021-02" db="EMBL/GenBank/DDBJ databases">
        <authorList>
            <person name="Nowell W R."/>
        </authorList>
    </citation>
    <scope>NUCLEOTIDE SEQUENCE</scope>
</reference>
<dbReference type="PANTHER" id="PTHR15407:SF28">
    <property type="entry name" value="RIBITOL-5-PHOSPHATE TRANSFERASE FKTN"/>
    <property type="match status" value="1"/>
</dbReference>
<accession>A0A815F7D1</accession>
<dbReference type="Proteomes" id="UP000663852">
    <property type="component" value="Unassembled WGS sequence"/>
</dbReference>
<comment type="caution">
    <text evidence="8">The sequence shown here is derived from an EMBL/GenBank/DDBJ whole genome shotgun (WGS) entry which is preliminary data.</text>
</comment>
<dbReference type="EMBL" id="CAJNOR010002063">
    <property type="protein sequence ID" value="CAF1242165.1"/>
    <property type="molecule type" value="Genomic_DNA"/>
</dbReference>
<feature type="region of interest" description="Disordered" evidence="5">
    <location>
        <begin position="469"/>
        <end position="557"/>
    </location>
</feature>
<dbReference type="AlphaFoldDB" id="A0A815F7D1"/>
<evidence type="ECO:0000313" key="10">
    <source>
        <dbReference type="Proteomes" id="UP000663852"/>
    </source>
</evidence>
<comment type="subcellular location">
    <subcellularLocation>
        <location evidence="1">Membrane</location>
        <topology evidence="1">Single-pass membrane protein</topology>
    </subcellularLocation>
</comment>
<keyword evidence="4" id="KW-0472">Membrane</keyword>
<protein>
    <recommendedName>
        <fullName evidence="6">LicD/FKTN/FKRP nucleotidyltransferase domain-containing protein</fullName>
    </recommendedName>
</protein>
<organism evidence="8 10">
    <name type="scientific">Adineta ricciae</name>
    <name type="common">Rotifer</name>
    <dbReference type="NCBI Taxonomy" id="249248"/>
    <lineage>
        <taxon>Eukaryota</taxon>
        <taxon>Metazoa</taxon>
        <taxon>Spiralia</taxon>
        <taxon>Gnathifera</taxon>
        <taxon>Rotifera</taxon>
        <taxon>Eurotatoria</taxon>
        <taxon>Bdelloidea</taxon>
        <taxon>Adinetida</taxon>
        <taxon>Adinetidae</taxon>
        <taxon>Adineta</taxon>
    </lineage>
</organism>
<feature type="compositionally biased region" description="Acidic residues" evidence="5">
    <location>
        <begin position="491"/>
        <end position="514"/>
    </location>
</feature>
<keyword evidence="2" id="KW-0812">Transmembrane</keyword>
<evidence type="ECO:0000313" key="7">
    <source>
        <dbReference type="EMBL" id="CAF1242165.1"/>
    </source>
</evidence>
<evidence type="ECO:0000256" key="3">
    <source>
        <dbReference type="ARBA" id="ARBA00022989"/>
    </source>
</evidence>
<evidence type="ECO:0000256" key="4">
    <source>
        <dbReference type="ARBA" id="ARBA00023136"/>
    </source>
</evidence>
<dbReference type="InterPro" id="IPR009644">
    <property type="entry name" value="FKTN/MNN4/W02B3.4-1"/>
</dbReference>
<dbReference type="Proteomes" id="UP000663828">
    <property type="component" value="Unassembled WGS sequence"/>
</dbReference>
<evidence type="ECO:0000256" key="1">
    <source>
        <dbReference type="ARBA" id="ARBA00004167"/>
    </source>
</evidence>
<dbReference type="EMBL" id="CAJNOJ010000235">
    <property type="protein sequence ID" value="CAF1321233.1"/>
    <property type="molecule type" value="Genomic_DNA"/>
</dbReference>
<keyword evidence="3" id="KW-1133">Transmembrane helix</keyword>
<feature type="compositionally biased region" description="Basic and acidic residues" evidence="5">
    <location>
        <begin position="472"/>
        <end position="490"/>
    </location>
</feature>
<sequence>MNFTRLYRRSRRVLWFLFFTYVLFWLTLSTIKQINELNKPETSHQTRFRSNRTLYFVINQLFQLQINLVLIDPQILQHLFIHRLPFDDIHRTFITFAIVEESLQPLISSLHDLKLSIKTSETSSRNRKHLIDHIFIKHHRLTVHIAVLHKYSSYYRIHVNHQSLPKNVHLPFGDKLRAIDYFETELHEYLFYYPRNVSHFLWLYNSSEFIHCNRTLANRMKKKYNIHESMSQLSLIVKPMVHIGQSLDRLQKHYWIAGGTLLGWYRHCGLIPYTGDVDFGLFYEEYDESIRNHFLGNPVTHIWAALGLVNDSLEFRLSSGRYVFDLFWTYREGNNARWYGYQAQRSKYRRSLPLFSKVCSGDLFGYRFSVPCSPIQYLNHEYGKNNWTVPLQKDYGWINMKYHSMWNDISWMYAVRLYSPKGHLRSDELAISWVAKRFNYTYASVPSFLNALPNETVTLPPLKSEFVQVKPQKVEEQESKPAPEQKPVEKEEQEEEDEEVEEPDGEGGENENEGQEPNKEGQEEDKNAEKPNTEAQEEKQNEEEQNQNEPEEKRRRK</sequence>
<evidence type="ECO:0000313" key="8">
    <source>
        <dbReference type="EMBL" id="CAF1321233.1"/>
    </source>
</evidence>
<keyword evidence="9" id="KW-1185">Reference proteome</keyword>
<dbReference type="PANTHER" id="PTHR15407">
    <property type="entry name" value="FUKUTIN-RELATED"/>
    <property type="match status" value="1"/>
</dbReference>
<dbReference type="GO" id="GO:0016020">
    <property type="term" value="C:membrane"/>
    <property type="evidence" value="ECO:0007669"/>
    <property type="project" value="UniProtKB-SubCell"/>
</dbReference>
<evidence type="ECO:0000256" key="5">
    <source>
        <dbReference type="SAM" id="MobiDB-lite"/>
    </source>
</evidence>
<feature type="compositionally biased region" description="Basic and acidic residues" evidence="5">
    <location>
        <begin position="516"/>
        <end position="539"/>
    </location>
</feature>
<dbReference type="Pfam" id="PF04991">
    <property type="entry name" value="LicD"/>
    <property type="match status" value="1"/>
</dbReference>
<evidence type="ECO:0000256" key="2">
    <source>
        <dbReference type="ARBA" id="ARBA00022692"/>
    </source>
</evidence>